<sequence>MKQRIYAAAALVATLLIAFQGILMFAASERERDVQNLQARMNILVDSRAEAVSAWLRSQFEVLGGLADNASLQVYVSVIANSGGDRSERDYLRNLLIAKAEQFGFAPERLTTDLPANTKPLGTGGLALLDPDGGTIASTIGMPPIEGRLASFLSETPPTERGFWDLHQGKTTNPILGLVVPVYEQTGTSKAEVIARVAGLRQVDARFFEALEQPGSTAKTAESYLIRRAGNQVQYLTPLRDGSRPLSKSLAVNSEGLIDVAALSGPGRFHEGLDYGAVDCFAVSRKIPGTPWVLVHKIAQEEALAQTNARQTSLIVALTAVLLLFGAGLLVAWRYSTSHQAEEAARRAEESARRHQESAERFESLWQFLNTVTDAQPHPIFVTDAANGVTFCNRRMAEICGVDQDEIRGDLLHEDRSGAPKAHSLIGLLGHDIGGRLNAIDQEVLNTGRSTHKISHFVDENGREQIWHSYHCPLEAAEGTPTKILTTIQDLTDLMRERARRERNTWQLIDTLVGLVDERDPDAAHQSSDTALIARHIAEGMGLEATLVDTADQAARLANIGKIRIPRALLTKKGEFDEEERAIVRQALDEGPNLLEDIEFDGPVVETLRQINERPDGEGRPHGLSGDEIIPTAKAVAVANCFVALQSPRAFREPKSLDEVEGMLMEEIGRRFDKRAVLSLLNYLNNQGGRETWMAMTRRA</sequence>
<dbReference type="Pfam" id="PF08448">
    <property type="entry name" value="PAS_4"/>
    <property type="match status" value="1"/>
</dbReference>
<dbReference type="PATRIC" id="fig|1249627.3.peg.1030"/>
<dbReference type="InterPro" id="IPR013656">
    <property type="entry name" value="PAS_4"/>
</dbReference>
<dbReference type="OrthoDB" id="9176789at2"/>
<dbReference type="PANTHER" id="PTHR45228">
    <property type="entry name" value="CYCLIC DI-GMP PHOSPHODIESTERASE TM_0186-RELATED"/>
    <property type="match status" value="1"/>
</dbReference>
<feature type="domain" description="PAS" evidence="3">
    <location>
        <begin position="365"/>
        <end position="409"/>
    </location>
</feature>
<dbReference type="Gene3D" id="1.10.3210.10">
    <property type="entry name" value="Hypothetical protein af1432"/>
    <property type="match status" value="1"/>
</dbReference>
<feature type="domain" description="HD-GYP" evidence="4">
    <location>
        <begin position="501"/>
        <end position="696"/>
    </location>
</feature>
<dbReference type="Pfam" id="PF13487">
    <property type="entry name" value="HD_5"/>
    <property type="match status" value="1"/>
</dbReference>
<proteinExistence type="predicted"/>
<comment type="caution">
    <text evidence="5">The sequence shown here is derived from an EMBL/GenBank/DDBJ whole genome shotgun (WGS) entry which is preliminary data.</text>
</comment>
<reference evidence="5 6" key="1">
    <citation type="submission" date="2012-11" db="EMBL/GenBank/DDBJ databases">
        <title>Genome assembly of Thiorhodococcus sp. AK35.</title>
        <authorList>
            <person name="Nupur N."/>
            <person name="Khatri I."/>
            <person name="Subramanian S."/>
            <person name="Pinnaka A."/>
        </authorList>
    </citation>
    <scope>NUCLEOTIDE SEQUENCE [LARGE SCALE GENOMIC DNA]</scope>
    <source>
        <strain evidence="5 6">AK35</strain>
    </source>
</reference>
<keyword evidence="6" id="KW-1185">Reference proteome</keyword>
<dbReference type="STRING" id="1249627.D779_0453"/>
<dbReference type="eggNOG" id="COG3437">
    <property type="taxonomic scope" value="Bacteria"/>
</dbReference>
<name>W9VH40_9GAMM</name>
<dbReference type="InterPro" id="IPR000014">
    <property type="entry name" value="PAS"/>
</dbReference>
<evidence type="ECO:0000313" key="6">
    <source>
        <dbReference type="Proteomes" id="UP000019460"/>
    </source>
</evidence>
<dbReference type="RefSeq" id="WP_043750356.1">
    <property type="nucleotide sequence ID" value="NZ_AONC01000013.1"/>
</dbReference>
<dbReference type="InterPro" id="IPR052020">
    <property type="entry name" value="Cyclic_di-GMP/3'3'-cGAMP_PDE"/>
</dbReference>
<organism evidence="5 6">
    <name type="scientific">Imhoffiella purpurea</name>
    <dbReference type="NCBI Taxonomy" id="1249627"/>
    <lineage>
        <taxon>Bacteria</taxon>
        <taxon>Pseudomonadati</taxon>
        <taxon>Pseudomonadota</taxon>
        <taxon>Gammaproteobacteria</taxon>
        <taxon>Chromatiales</taxon>
        <taxon>Chromatiaceae</taxon>
        <taxon>Imhoffiella</taxon>
    </lineage>
</organism>
<keyword evidence="2" id="KW-0472">Membrane</keyword>
<protein>
    <submittedName>
        <fullName evidence="5">Diguanylate cyclase</fullName>
    </submittedName>
</protein>
<dbReference type="CDD" id="cd00130">
    <property type="entry name" value="PAS"/>
    <property type="match status" value="1"/>
</dbReference>
<dbReference type="AlphaFoldDB" id="W9VH40"/>
<keyword evidence="1" id="KW-0175">Coiled coil</keyword>
<accession>W9VH40</accession>
<dbReference type="SUPFAM" id="SSF109604">
    <property type="entry name" value="HD-domain/PDEase-like"/>
    <property type="match status" value="1"/>
</dbReference>
<keyword evidence="2" id="KW-1133">Transmembrane helix</keyword>
<dbReference type="PANTHER" id="PTHR45228:SF1">
    <property type="entry name" value="CYCLIC DI-GMP PHOSPHODIESTERASE TM_0186"/>
    <property type="match status" value="1"/>
</dbReference>
<dbReference type="InterPro" id="IPR035965">
    <property type="entry name" value="PAS-like_dom_sf"/>
</dbReference>
<evidence type="ECO:0000259" key="3">
    <source>
        <dbReference type="PROSITE" id="PS50112"/>
    </source>
</evidence>
<dbReference type="PROSITE" id="PS51832">
    <property type="entry name" value="HD_GYP"/>
    <property type="match status" value="1"/>
</dbReference>
<dbReference type="PROSITE" id="PS50112">
    <property type="entry name" value="PAS"/>
    <property type="match status" value="1"/>
</dbReference>
<evidence type="ECO:0000256" key="2">
    <source>
        <dbReference type="SAM" id="Phobius"/>
    </source>
</evidence>
<dbReference type="Proteomes" id="UP000019460">
    <property type="component" value="Unassembled WGS sequence"/>
</dbReference>
<evidence type="ECO:0000259" key="4">
    <source>
        <dbReference type="PROSITE" id="PS51832"/>
    </source>
</evidence>
<evidence type="ECO:0000256" key="1">
    <source>
        <dbReference type="SAM" id="Coils"/>
    </source>
</evidence>
<dbReference type="Gene3D" id="3.30.450.20">
    <property type="entry name" value="PAS domain"/>
    <property type="match status" value="1"/>
</dbReference>
<feature type="transmembrane region" description="Helical" evidence="2">
    <location>
        <begin position="314"/>
        <end position="333"/>
    </location>
</feature>
<dbReference type="InterPro" id="IPR037522">
    <property type="entry name" value="HD_GYP_dom"/>
</dbReference>
<dbReference type="EMBL" id="AONC01000013">
    <property type="protein sequence ID" value="EXJ16311.1"/>
    <property type="molecule type" value="Genomic_DNA"/>
</dbReference>
<evidence type="ECO:0000313" key="5">
    <source>
        <dbReference type="EMBL" id="EXJ16311.1"/>
    </source>
</evidence>
<dbReference type="SUPFAM" id="SSF55785">
    <property type="entry name" value="PYP-like sensor domain (PAS domain)"/>
    <property type="match status" value="1"/>
</dbReference>
<keyword evidence="2" id="KW-0812">Transmembrane</keyword>
<feature type="coiled-coil region" evidence="1">
    <location>
        <begin position="338"/>
        <end position="365"/>
    </location>
</feature>
<gene>
    <name evidence="5" type="ORF">D779_0453</name>
</gene>